<name>A0ABM9YPP7_ACIRA</name>
<dbReference type="CDD" id="cd10960">
    <property type="entry name" value="CE4_NodB_like_1"/>
    <property type="match status" value="1"/>
</dbReference>
<dbReference type="InterPro" id="IPR050248">
    <property type="entry name" value="Polysacc_deacetylase_ArnD"/>
</dbReference>
<comment type="caution">
    <text evidence="5">The sequence shown here is derived from an EMBL/GenBank/DDBJ whole genome shotgun (WGS) entry which is preliminary data.</text>
</comment>
<keyword evidence="2" id="KW-0378">Hydrolase</keyword>
<proteinExistence type="predicted"/>
<keyword evidence="6" id="KW-1185">Reference proteome</keyword>
<dbReference type="PANTHER" id="PTHR10587">
    <property type="entry name" value="GLYCOSYL TRANSFERASE-RELATED"/>
    <property type="match status" value="1"/>
</dbReference>
<keyword evidence="1" id="KW-0479">Metal-binding</keyword>
<protein>
    <submittedName>
        <fullName evidence="5">Polysaccharide deacetylase</fullName>
    </submittedName>
</protein>
<accession>A0ABM9YPP7</accession>
<keyword evidence="3" id="KW-0732">Signal</keyword>
<evidence type="ECO:0000256" key="2">
    <source>
        <dbReference type="ARBA" id="ARBA00022801"/>
    </source>
</evidence>
<evidence type="ECO:0000256" key="1">
    <source>
        <dbReference type="ARBA" id="ARBA00022723"/>
    </source>
</evidence>
<evidence type="ECO:0000259" key="4">
    <source>
        <dbReference type="PROSITE" id="PS51677"/>
    </source>
</evidence>
<dbReference type="RefSeq" id="WP_005404121.1">
    <property type="nucleotide sequence ID" value="NZ_ACVR01000025.1"/>
</dbReference>
<reference evidence="5 6" key="1">
    <citation type="submission" date="2009-07" db="EMBL/GenBank/DDBJ databases">
        <authorList>
            <person name="Madupu R."/>
            <person name="Durkin A.S."/>
            <person name="Torralba M."/>
            <person name="Methe B."/>
            <person name="Sutton G.G."/>
            <person name="Strausberg R.L."/>
            <person name="Nelson K.E."/>
        </authorList>
    </citation>
    <scope>NUCLEOTIDE SEQUENCE [LARGE SCALE GENOMIC DNA]</scope>
    <source>
        <strain evidence="5 6">SK82</strain>
    </source>
</reference>
<dbReference type="InterPro" id="IPR011330">
    <property type="entry name" value="Glyco_hydro/deAcase_b/a-brl"/>
</dbReference>
<feature type="domain" description="NodB homology" evidence="4">
    <location>
        <begin position="20"/>
        <end position="242"/>
    </location>
</feature>
<feature type="chain" id="PRO_5047084457" evidence="3">
    <location>
        <begin position="20"/>
        <end position="302"/>
    </location>
</feature>
<evidence type="ECO:0000256" key="3">
    <source>
        <dbReference type="SAM" id="SignalP"/>
    </source>
</evidence>
<gene>
    <name evidence="5" type="ORF">ACIRA0001_3105</name>
</gene>
<dbReference type="Pfam" id="PF01522">
    <property type="entry name" value="Polysacc_deac_1"/>
    <property type="match status" value="1"/>
</dbReference>
<feature type="signal peptide" evidence="3">
    <location>
        <begin position="1"/>
        <end position="19"/>
    </location>
</feature>
<evidence type="ECO:0000313" key="5">
    <source>
        <dbReference type="EMBL" id="EET83034.1"/>
    </source>
</evidence>
<dbReference type="EMBL" id="ACVR01000025">
    <property type="protein sequence ID" value="EET83034.1"/>
    <property type="molecule type" value="Genomic_DNA"/>
</dbReference>
<organism evidence="5 6">
    <name type="scientific">Acinetobacter radioresistens SK82</name>
    <dbReference type="NCBI Taxonomy" id="596318"/>
    <lineage>
        <taxon>Bacteria</taxon>
        <taxon>Pseudomonadati</taxon>
        <taxon>Pseudomonadota</taxon>
        <taxon>Gammaproteobacteria</taxon>
        <taxon>Moraxellales</taxon>
        <taxon>Moraxellaceae</taxon>
        <taxon>Acinetobacter</taxon>
    </lineage>
</organism>
<dbReference type="Gene3D" id="3.20.20.370">
    <property type="entry name" value="Glycoside hydrolase/deacetylase"/>
    <property type="match status" value="1"/>
</dbReference>
<evidence type="ECO:0000313" key="6">
    <source>
        <dbReference type="Proteomes" id="UP000018419"/>
    </source>
</evidence>
<dbReference type="SUPFAM" id="SSF88713">
    <property type="entry name" value="Glycoside hydrolase/deacetylase"/>
    <property type="match status" value="1"/>
</dbReference>
<dbReference type="Proteomes" id="UP000018419">
    <property type="component" value="Unassembled WGS sequence"/>
</dbReference>
<sequence length="302" mass="34516">MLKTIILSLCLGVSNIATAKSLALSFDDGLDPLTNPEARQINDDILSTLKKNRVHAIVYPSISKIGGKEGLDIISKWGREGHRIGNHGNLHLNLNKNEVNLSDYLKDIQQAHQAFSSLNGFVPRYRFPFLKEGNTQEKRDGVRKWIADHHYQSGAVSIDASDWYYNQLFLKYQQENDQSSLDKLKQAYIFHLLDRAKYYDDLAIQTLGRSPKHILLLHVRAINAAWLEDIIFSFNKQGWTLIDSDTAYQDPIYKIQPELLPAGESIVWNIAQIYGVKNLRYPAEDAPYEYSNLRKFGLSITH</sequence>
<dbReference type="PANTHER" id="PTHR10587:SF133">
    <property type="entry name" value="CHITIN DEACETYLASE 1-RELATED"/>
    <property type="match status" value="1"/>
</dbReference>
<dbReference type="PROSITE" id="PS51677">
    <property type="entry name" value="NODB"/>
    <property type="match status" value="1"/>
</dbReference>
<dbReference type="InterPro" id="IPR002509">
    <property type="entry name" value="NODB_dom"/>
</dbReference>